<evidence type="ECO:0000313" key="2">
    <source>
        <dbReference type="EMBL" id="KAF2275182.1"/>
    </source>
</evidence>
<organism evidence="2 3">
    <name type="scientific">Westerdykella ornata</name>
    <dbReference type="NCBI Taxonomy" id="318751"/>
    <lineage>
        <taxon>Eukaryota</taxon>
        <taxon>Fungi</taxon>
        <taxon>Dikarya</taxon>
        <taxon>Ascomycota</taxon>
        <taxon>Pezizomycotina</taxon>
        <taxon>Dothideomycetes</taxon>
        <taxon>Pleosporomycetidae</taxon>
        <taxon>Pleosporales</taxon>
        <taxon>Sporormiaceae</taxon>
        <taxon>Westerdykella</taxon>
    </lineage>
</organism>
<dbReference type="SUPFAM" id="SSF56112">
    <property type="entry name" value="Protein kinase-like (PK-like)"/>
    <property type="match status" value="1"/>
</dbReference>
<dbReference type="OrthoDB" id="2831558at2759"/>
<dbReference type="Gene3D" id="3.90.1200.10">
    <property type="match status" value="1"/>
</dbReference>
<dbReference type="PANTHER" id="PTHR36091">
    <property type="entry name" value="ALTERED INHERITANCE OF MITOCHONDRIA PROTEIN 9, MITOCHONDRIAL"/>
    <property type="match status" value="1"/>
</dbReference>
<proteinExistence type="predicted"/>
<dbReference type="GeneID" id="54550213"/>
<dbReference type="RefSeq" id="XP_033652721.1">
    <property type="nucleotide sequence ID" value="XM_033797038.1"/>
</dbReference>
<gene>
    <name evidence="2" type="ORF">EI97DRAFT_420759</name>
</gene>
<evidence type="ECO:0000259" key="1">
    <source>
        <dbReference type="Pfam" id="PF01636"/>
    </source>
</evidence>
<reference evidence="2" key="1">
    <citation type="journal article" date="2020" name="Stud. Mycol.">
        <title>101 Dothideomycetes genomes: a test case for predicting lifestyles and emergence of pathogens.</title>
        <authorList>
            <person name="Haridas S."/>
            <person name="Albert R."/>
            <person name="Binder M."/>
            <person name="Bloem J."/>
            <person name="Labutti K."/>
            <person name="Salamov A."/>
            <person name="Andreopoulos B."/>
            <person name="Baker S."/>
            <person name="Barry K."/>
            <person name="Bills G."/>
            <person name="Bluhm B."/>
            <person name="Cannon C."/>
            <person name="Castanera R."/>
            <person name="Culley D."/>
            <person name="Daum C."/>
            <person name="Ezra D."/>
            <person name="Gonzalez J."/>
            <person name="Henrissat B."/>
            <person name="Kuo A."/>
            <person name="Liang C."/>
            <person name="Lipzen A."/>
            <person name="Lutzoni F."/>
            <person name="Magnuson J."/>
            <person name="Mondo S."/>
            <person name="Nolan M."/>
            <person name="Ohm R."/>
            <person name="Pangilinan J."/>
            <person name="Park H.-J."/>
            <person name="Ramirez L."/>
            <person name="Alfaro M."/>
            <person name="Sun H."/>
            <person name="Tritt A."/>
            <person name="Yoshinaga Y."/>
            <person name="Zwiers L.-H."/>
            <person name="Turgeon B."/>
            <person name="Goodwin S."/>
            <person name="Spatafora J."/>
            <person name="Crous P."/>
            <person name="Grigoriev I."/>
        </authorList>
    </citation>
    <scope>NUCLEOTIDE SEQUENCE</scope>
    <source>
        <strain evidence="2">CBS 379.55</strain>
    </source>
</reference>
<dbReference type="Proteomes" id="UP000800097">
    <property type="component" value="Unassembled WGS sequence"/>
</dbReference>
<name>A0A6A6JFJ2_WESOR</name>
<dbReference type="AlphaFoldDB" id="A0A6A6JFJ2"/>
<dbReference type="PANTHER" id="PTHR36091:SF2">
    <property type="entry name" value="AMINOGLYCOSIDE PHOSPHOTRANSFERASE DOMAIN-CONTAINING PROTEIN"/>
    <property type="match status" value="1"/>
</dbReference>
<evidence type="ECO:0000313" key="3">
    <source>
        <dbReference type="Proteomes" id="UP000800097"/>
    </source>
</evidence>
<dbReference type="Pfam" id="PF01636">
    <property type="entry name" value="APH"/>
    <property type="match status" value="1"/>
</dbReference>
<protein>
    <recommendedName>
        <fullName evidence="1">Aminoglycoside phosphotransferase domain-containing protein</fullName>
    </recommendedName>
</protein>
<dbReference type="InterPro" id="IPR051035">
    <property type="entry name" value="Mito_inheritance_9"/>
</dbReference>
<dbReference type="EMBL" id="ML986498">
    <property type="protein sequence ID" value="KAF2275182.1"/>
    <property type="molecule type" value="Genomic_DNA"/>
</dbReference>
<keyword evidence="3" id="KW-1185">Reference proteome</keyword>
<sequence>MKCPRYRAMLRRKPSTTITNLGTLSSRLFFQTYSRALLPDLKYNDDLFNYTRGRFISDEEFELSQRHIRFNVNELAKCAAEAVGAKSCVDVEKYPDGMYNKAMLLTMDDGTQVVAKVPNPNAGLPHFTTASEVATMDFVRNVLKTPIPRVLAWRSKAEATPVGAEYIIMEKVPGIELERVWSSMSIEDKFTVVKTVAGFQKAWTSISFKRFGSLYYAKDLSPTLSPQDEPLYVDESGKEIVDPRFAVGPCTGRECLDSGRMRVEFDRGPWTSLEEYHKAIGYREIASVRQLHDLPKSPVILHGPGTYIPTKERKLQALECYLNLIKYLLPTDTSISTANLWHGDLHVANVFVNPTNPTEITGLIDWQSTEIAPLYFQARQPHILDYEGPPVSGLERPTLPKNLDELEPDARRRAVTLYYQQSLCVLYNTLTHRQNPRLYAALEFQQTTSFMLLLLARNLLVDGESSYLAQVAELEATWETLTGAKSSRYPFSFSAKEREELEAEVEGVVRGMEAMRAIREGIGELFPEQGIVRHELYDESVNALGQMKEQVIEEFARSEEERRVWERMWPFGT</sequence>
<dbReference type="InterPro" id="IPR011009">
    <property type="entry name" value="Kinase-like_dom_sf"/>
</dbReference>
<dbReference type="GO" id="GO:0005739">
    <property type="term" value="C:mitochondrion"/>
    <property type="evidence" value="ECO:0007669"/>
    <property type="project" value="TreeGrafter"/>
</dbReference>
<feature type="domain" description="Aminoglycoside phosphotransferase" evidence="1">
    <location>
        <begin position="316"/>
        <end position="375"/>
    </location>
</feature>
<dbReference type="InterPro" id="IPR002575">
    <property type="entry name" value="Aminoglycoside_PTrfase"/>
</dbReference>
<accession>A0A6A6JFJ2</accession>